<dbReference type="FunFam" id="2.60.120.830:FF:000001">
    <property type="entry name" value="A disintegrin and metalloproteinase with thrombospondin motifs 1"/>
    <property type="match status" value="1"/>
</dbReference>
<evidence type="ECO:0000313" key="7">
    <source>
        <dbReference type="Proteomes" id="UP000289886"/>
    </source>
</evidence>
<feature type="domain" description="ADAMTS/ADAMTS-like Spacer 1" evidence="5">
    <location>
        <begin position="145"/>
        <end position="254"/>
    </location>
</feature>
<dbReference type="Pfam" id="PF19030">
    <property type="entry name" value="TSP1_ADAMTS"/>
    <property type="match status" value="4"/>
</dbReference>
<dbReference type="InterPro" id="IPR000884">
    <property type="entry name" value="TSP1_rpt"/>
</dbReference>
<dbReference type="Proteomes" id="UP000289886">
    <property type="component" value="Unassembled WGS sequence"/>
</dbReference>
<evidence type="ECO:0000259" key="5">
    <source>
        <dbReference type="Pfam" id="PF05986"/>
    </source>
</evidence>
<organism evidence="6 7">
    <name type="scientific">Acipenser ruthenus</name>
    <name type="common">Sterlet sturgeon</name>
    <dbReference type="NCBI Taxonomy" id="7906"/>
    <lineage>
        <taxon>Eukaryota</taxon>
        <taxon>Metazoa</taxon>
        <taxon>Chordata</taxon>
        <taxon>Craniata</taxon>
        <taxon>Vertebrata</taxon>
        <taxon>Euteleostomi</taxon>
        <taxon>Actinopterygii</taxon>
        <taxon>Chondrostei</taxon>
        <taxon>Acipenseriformes</taxon>
        <taxon>Acipenseridae</taxon>
        <taxon>Acipenser</taxon>
    </lineage>
</organism>
<dbReference type="PANTHER" id="PTHR13723:SF140">
    <property type="entry name" value="A DISINTEGRIN AND METALLOPROTEINASE WITH THROMBOSPONDIN MOTIFS 16"/>
    <property type="match status" value="1"/>
</dbReference>
<accession>A0A662Z1V0</accession>
<protein>
    <submittedName>
        <fullName evidence="6">A disintegrin and metalloproteinase with thrombospondin motifs 16</fullName>
    </submittedName>
</protein>
<dbReference type="Pfam" id="PF05986">
    <property type="entry name" value="ADAMTS_spacer1"/>
    <property type="match status" value="1"/>
</dbReference>
<dbReference type="GO" id="GO:0007229">
    <property type="term" value="P:integrin-mediated signaling pathway"/>
    <property type="evidence" value="ECO:0007669"/>
    <property type="project" value="UniProtKB-KW"/>
</dbReference>
<dbReference type="FunFam" id="2.20.100.10:FF:000005">
    <property type="entry name" value="ADAM metallopeptidase with thrombospondin type 1 motif 9"/>
    <property type="match status" value="1"/>
</dbReference>
<keyword evidence="6" id="KW-0401">Integrin</keyword>
<keyword evidence="2" id="KW-0964">Secreted</keyword>
<dbReference type="SUPFAM" id="SSF82895">
    <property type="entry name" value="TSP-1 type 1 repeat"/>
    <property type="match status" value="4"/>
</dbReference>
<dbReference type="GO" id="GO:0031012">
    <property type="term" value="C:extracellular matrix"/>
    <property type="evidence" value="ECO:0007669"/>
    <property type="project" value="TreeGrafter"/>
</dbReference>
<reference evidence="6 7" key="1">
    <citation type="submission" date="2019-01" db="EMBL/GenBank/DDBJ databases">
        <title>Draft Genome and Complete Hox-Cluster Characterization of the Sterlet Sturgeon (Acipenser ruthenus).</title>
        <authorList>
            <person name="Wei Q."/>
        </authorList>
    </citation>
    <scope>NUCLEOTIDE SEQUENCE [LARGE SCALE GENOMIC DNA]</scope>
    <source>
        <strain evidence="6">WHYD16114868_AA</strain>
        <tissue evidence="6">Blood</tissue>
    </source>
</reference>
<dbReference type="PANTHER" id="PTHR13723">
    <property type="entry name" value="ADAMTS A DISINTEGRIN AND METALLOPROTEASE WITH THROMBOSPONDIN MOTIFS PROTEASE"/>
    <property type="match status" value="1"/>
</dbReference>
<comment type="caution">
    <text evidence="6">The sequence shown here is derived from an EMBL/GenBank/DDBJ whole genome shotgun (WGS) entry which is preliminary data.</text>
</comment>
<dbReference type="InterPro" id="IPR036383">
    <property type="entry name" value="TSP1_rpt_sf"/>
</dbReference>
<comment type="subcellular location">
    <subcellularLocation>
        <location evidence="1">Secreted</location>
    </subcellularLocation>
</comment>
<dbReference type="InterPro" id="IPR010294">
    <property type="entry name" value="ADAMTS_spacer1"/>
</dbReference>
<name>A0A662Z1V0_ACIRT</name>
<dbReference type="GO" id="GO:0005576">
    <property type="term" value="C:extracellular region"/>
    <property type="evidence" value="ECO:0007669"/>
    <property type="project" value="UniProtKB-SubCell"/>
</dbReference>
<dbReference type="GO" id="GO:0004222">
    <property type="term" value="F:metalloendopeptidase activity"/>
    <property type="evidence" value="ECO:0007669"/>
    <property type="project" value="TreeGrafter"/>
</dbReference>
<dbReference type="AlphaFoldDB" id="A0A662Z1V0"/>
<dbReference type="SMART" id="SM00209">
    <property type="entry name" value="TSP1"/>
    <property type="match status" value="5"/>
</dbReference>
<dbReference type="FunFam" id="2.20.100.10:FF:000088">
    <property type="entry name" value="A disintegrin and metalloproteinase with thrombospondin motifs 18"/>
    <property type="match status" value="1"/>
</dbReference>
<keyword evidence="3" id="KW-0732">Signal</keyword>
<evidence type="ECO:0000313" key="6">
    <source>
        <dbReference type="EMBL" id="RXN02064.1"/>
    </source>
</evidence>
<dbReference type="EMBL" id="SCEB01000003">
    <property type="protein sequence ID" value="RXN02064.1"/>
    <property type="molecule type" value="Genomic_DNA"/>
</dbReference>
<dbReference type="Gene3D" id="2.60.120.830">
    <property type="match status" value="1"/>
</dbReference>
<evidence type="ECO:0000256" key="1">
    <source>
        <dbReference type="ARBA" id="ARBA00004613"/>
    </source>
</evidence>
<gene>
    <name evidence="6" type="ORF">EOD39_1804</name>
</gene>
<dbReference type="SUPFAM" id="SSF55486">
    <property type="entry name" value="Metalloproteases ('zincins'), catalytic domain"/>
    <property type="match status" value="1"/>
</dbReference>
<dbReference type="Gene3D" id="2.20.100.10">
    <property type="entry name" value="Thrombospondin type-1 (TSP1) repeat"/>
    <property type="match status" value="5"/>
</dbReference>
<dbReference type="GO" id="GO:0030198">
    <property type="term" value="P:extracellular matrix organization"/>
    <property type="evidence" value="ECO:0007669"/>
    <property type="project" value="TreeGrafter"/>
</dbReference>
<dbReference type="GO" id="GO:0006508">
    <property type="term" value="P:proteolysis"/>
    <property type="evidence" value="ECO:0007669"/>
    <property type="project" value="TreeGrafter"/>
</dbReference>
<evidence type="ECO:0000256" key="2">
    <source>
        <dbReference type="ARBA" id="ARBA00022525"/>
    </source>
</evidence>
<evidence type="ECO:0000256" key="3">
    <source>
        <dbReference type="ARBA" id="ARBA00022729"/>
    </source>
</evidence>
<dbReference type="PROSITE" id="PS50092">
    <property type="entry name" value="TSP1"/>
    <property type="match status" value="4"/>
</dbReference>
<dbReference type="InterPro" id="IPR050439">
    <property type="entry name" value="ADAMTS_ADAMTS-like"/>
</dbReference>
<sequence length="614" mass="68320">MMDFHPRKRIPFSMASKYDMPKPPEEDIYILPDEYTYLSRSKRAVMFKSQRNEKLNVETLVVVDRKMVQNHGNENITTYVLTILNMVSALFKDGTIGGNINIAIVGLVLLEDDQLVGCDRVLGSSAMPDVCGVCKGNNSTCKMFKGQYNKQHYTNQYHSVVTIPAGARSIRVYEMNSSSSYLSVRNSYHKYYLNGYWTVDWPGRHTFSGTVFNYKRPYSQPESLTATGPTNETLVVEILLQGRNPGVSWEYALPKSDGDKKMVPKHNYTWAIVRSECSVSCGGGQMTTKAACYRDLRMQVNISFCNPKSQPVTGLVSCNTQACPPSWSVGNWGECSHSCGIGEQIRQVLCTQKVYYNKMETVTDTKCTQPVPLRRQTCNPHSCPPAWSAGPWSECSRKCGKGLKKRTVVCKSTNPIPRAQILPDSSCLAEPKPKPQESCMVKRCQKNRKLQWFVSIWTGCSVTCGKGIQKRLLNCAEKDVAGKYKQLAPKRCHHVQKPAVQLERECTLAACPRLVTHTVTSSARAGWYSSPWSQCTVTCGGGVQARSVQCIAHGKPSSGCLLHQKPVMSQACNTNFCPEPEKKDEAGKYSGCFLCVKEPAENILGIGLDDSVMM</sequence>
<evidence type="ECO:0000256" key="4">
    <source>
        <dbReference type="ARBA" id="ARBA00022737"/>
    </source>
</evidence>
<proteinExistence type="predicted"/>
<keyword evidence="4" id="KW-0677">Repeat</keyword>
<keyword evidence="7" id="KW-1185">Reference proteome</keyword>